<evidence type="ECO:0000256" key="1">
    <source>
        <dbReference type="SAM" id="SignalP"/>
    </source>
</evidence>
<evidence type="ECO:0008006" key="4">
    <source>
        <dbReference type="Google" id="ProtNLM"/>
    </source>
</evidence>
<reference evidence="2" key="1">
    <citation type="submission" date="2023-08" db="EMBL/GenBank/DDBJ databases">
        <title>Complete genome sequence of Sinorhizobium chiapanecum ITTG S70 isolated from Acaciella angustissima nodules in Chiapas-Mexico.</title>
        <authorList>
            <person name="Rincon-Rosales R."/>
            <person name="Rogel M.A."/>
            <person name="Rincon-Medina C.I."/>
            <person name="Guerrero G."/>
            <person name="Manzano-Gomez L.A."/>
            <person name="Lopez-Lopez A."/>
            <person name="Rincon Molina F.A."/>
            <person name="Martinez-Romero E."/>
        </authorList>
    </citation>
    <scope>NUCLEOTIDE SEQUENCE</scope>
    <source>
        <strain evidence="2">ITTG S70</strain>
    </source>
</reference>
<dbReference type="RefSeq" id="WP_331372868.1">
    <property type="nucleotide sequence ID" value="NZ_CP133148.1"/>
</dbReference>
<protein>
    <recommendedName>
        <fullName evidence="4">C-type lysozyme inhibitor domain-containing protein</fullName>
    </recommendedName>
</protein>
<accession>A0ABZ2B9E1</accession>
<sequence>MKILIATAYAIAAATIPAKAAATDPIIANVKQKCIAKWTRGEADDYSMIAYCIKTELEALAKINAISTPTTGQTYLDTATENPEDWTYSCQFKGQPKMTFTRPSAVIHMVEVAGIDGLWRLNVGSQFAIAEIKGREHIFWTHGASVEIDGKLYKGTCTTPKVAQ</sequence>
<feature type="chain" id="PRO_5045624329" description="C-type lysozyme inhibitor domain-containing protein" evidence="1">
    <location>
        <begin position="21"/>
        <end position="164"/>
    </location>
</feature>
<evidence type="ECO:0000313" key="3">
    <source>
        <dbReference type="Proteomes" id="UP001432360"/>
    </source>
</evidence>
<feature type="signal peptide" evidence="1">
    <location>
        <begin position="1"/>
        <end position="20"/>
    </location>
</feature>
<keyword evidence="1" id="KW-0732">Signal</keyword>
<proteinExistence type="predicted"/>
<keyword evidence="3" id="KW-1185">Reference proteome</keyword>
<evidence type="ECO:0000313" key="2">
    <source>
        <dbReference type="EMBL" id="WVT03658.1"/>
    </source>
</evidence>
<dbReference type="EMBL" id="CP133148">
    <property type="protein sequence ID" value="WVT03658.1"/>
    <property type="molecule type" value="Genomic_DNA"/>
</dbReference>
<organism evidence="2 3">
    <name type="scientific">Sinorhizobium chiapasense</name>
    <dbReference type="NCBI Taxonomy" id="501572"/>
    <lineage>
        <taxon>Bacteria</taxon>
        <taxon>Pseudomonadati</taxon>
        <taxon>Pseudomonadota</taxon>
        <taxon>Alphaproteobacteria</taxon>
        <taxon>Hyphomicrobiales</taxon>
        <taxon>Rhizobiaceae</taxon>
        <taxon>Sinorhizobium/Ensifer group</taxon>
        <taxon>Sinorhizobium</taxon>
    </lineage>
</organism>
<name>A0ABZ2B9E1_9HYPH</name>
<dbReference type="Proteomes" id="UP001432360">
    <property type="component" value="Chromosome"/>
</dbReference>
<gene>
    <name evidence="2" type="ORF">RB548_19640</name>
</gene>